<keyword evidence="3" id="KW-1185">Reference proteome</keyword>
<organism evidence="2 3">
    <name type="scientific">Oceaniferula flava</name>
    <dbReference type="NCBI Taxonomy" id="2800421"/>
    <lineage>
        <taxon>Bacteria</taxon>
        <taxon>Pseudomonadati</taxon>
        <taxon>Verrucomicrobiota</taxon>
        <taxon>Verrucomicrobiia</taxon>
        <taxon>Verrucomicrobiales</taxon>
        <taxon>Verrucomicrobiaceae</taxon>
        <taxon>Oceaniferula</taxon>
    </lineage>
</organism>
<feature type="signal peptide" evidence="1">
    <location>
        <begin position="1"/>
        <end position="19"/>
    </location>
</feature>
<protein>
    <submittedName>
        <fullName evidence="2">Uncharacterized protein</fullName>
    </submittedName>
</protein>
<reference evidence="2" key="1">
    <citation type="submission" date="2021-01" db="EMBL/GenBank/DDBJ databases">
        <title>Modified the classification status of verrucomicrobia.</title>
        <authorList>
            <person name="Feng X."/>
        </authorList>
    </citation>
    <scope>NUCLEOTIDE SEQUENCE</scope>
    <source>
        <strain evidence="2">5K15</strain>
    </source>
</reference>
<accession>A0AAE2SE60</accession>
<dbReference type="EMBL" id="JAENIG010000004">
    <property type="protein sequence ID" value="MBK1854875.1"/>
    <property type="molecule type" value="Genomic_DNA"/>
</dbReference>
<feature type="chain" id="PRO_5042059366" evidence="1">
    <location>
        <begin position="20"/>
        <end position="182"/>
    </location>
</feature>
<gene>
    <name evidence="2" type="ORF">JIN83_07875</name>
</gene>
<keyword evidence="1" id="KW-0732">Signal</keyword>
<sequence>MKLLHTLAILSLTLITASANIHDDIRQLSREKFKLTLQTGKIFSKHQLHENAEYEKLQSASLAASREYNQTRRAHPTLKPLYAKSDATQKKMIQARMNKDREASSAATREFTQIRMEIEKTAASIPELKAAQQKAIDANTAAEAKKLELLQTVPEGKAHAEKIEALDAKITELRKQMKLTKP</sequence>
<dbReference type="RefSeq" id="WP_309489486.1">
    <property type="nucleotide sequence ID" value="NZ_JAENIG010000004.1"/>
</dbReference>
<evidence type="ECO:0000313" key="3">
    <source>
        <dbReference type="Proteomes" id="UP000634206"/>
    </source>
</evidence>
<evidence type="ECO:0000256" key="1">
    <source>
        <dbReference type="SAM" id="SignalP"/>
    </source>
</evidence>
<name>A0AAE2SE60_9BACT</name>
<comment type="caution">
    <text evidence="2">The sequence shown here is derived from an EMBL/GenBank/DDBJ whole genome shotgun (WGS) entry which is preliminary data.</text>
</comment>
<dbReference type="Proteomes" id="UP000634206">
    <property type="component" value="Unassembled WGS sequence"/>
</dbReference>
<evidence type="ECO:0000313" key="2">
    <source>
        <dbReference type="EMBL" id="MBK1854875.1"/>
    </source>
</evidence>
<proteinExistence type="predicted"/>
<dbReference type="AlphaFoldDB" id="A0AAE2SE60"/>